<proteinExistence type="predicted"/>
<feature type="transmembrane region" description="Helical" evidence="2">
    <location>
        <begin position="124"/>
        <end position="142"/>
    </location>
</feature>
<dbReference type="AlphaFoldDB" id="A0A3N2D2F7"/>
<evidence type="ECO:0000313" key="3">
    <source>
        <dbReference type="EMBL" id="ROR93955.1"/>
    </source>
</evidence>
<accession>A0A3N2D2F7</accession>
<dbReference type="OrthoDB" id="3267755at2"/>
<feature type="transmembrane region" description="Helical" evidence="2">
    <location>
        <begin position="98"/>
        <end position="118"/>
    </location>
</feature>
<gene>
    <name evidence="3" type="ORF">EDD28_3384</name>
</gene>
<feature type="transmembrane region" description="Helical" evidence="2">
    <location>
        <begin position="45"/>
        <end position="66"/>
    </location>
</feature>
<feature type="region of interest" description="Disordered" evidence="1">
    <location>
        <begin position="1"/>
        <end position="40"/>
    </location>
</feature>
<evidence type="ECO:0000256" key="2">
    <source>
        <dbReference type="SAM" id="Phobius"/>
    </source>
</evidence>
<dbReference type="Pfam" id="PF14017">
    <property type="entry name" value="DUF4233"/>
    <property type="match status" value="1"/>
</dbReference>
<sequence>MTEHPTGPTDPGTPEAPRDGSGAPEAADPTPAGGPPRPPRSARRMFCATVLACQAFVVFFATLAAYGMRTASGPVLLAVGIGGALVCFLAAGMLRGVAGYVAGSAIQVAFLLAGALVADLRVHLLAVAVTFALLWVVSLVVGRRIDVERAERYQGELDYWADRGARDAGR</sequence>
<comment type="caution">
    <text evidence="3">The sequence shown here is derived from an EMBL/GenBank/DDBJ whole genome shotgun (WGS) entry which is preliminary data.</text>
</comment>
<reference evidence="3 4" key="1">
    <citation type="submission" date="2018-11" db="EMBL/GenBank/DDBJ databases">
        <title>Sequencing the genomes of 1000 actinobacteria strains.</title>
        <authorList>
            <person name="Klenk H.-P."/>
        </authorList>
    </citation>
    <scope>NUCLEOTIDE SEQUENCE [LARGE SCALE GENOMIC DNA]</scope>
    <source>
        <strain evidence="3 4">DSM 13521</strain>
    </source>
</reference>
<name>A0A3N2D2F7_9MICO</name>
<keyword evidence="4" id="KW-1185">Reference proteome</keyword>
<feature type="transmembrane region" description="Helical" evidence="2">
    <location>
        <begin position="72"/>
        <end position="91"/>
    </location>
</feature>
<dbReference type="RefSeq" id="WP_148059654.1">
    <property type="nucleotide sequence ID" value="NZ_CALFQU010000045.1"/>
</dbReference>
<keyword evidence="2" id="KW-1133">Transmembrane helix</keyword>
<evidence type="ECO:0000313" key="4">
    <source>
        <dbReference type="Proteomes" id="UP000275356"/>
    </source>
</evidence>
<dbReference type="Proteomes" id="UP000275356">
    <property type="component" value="Unassembled WGS sequence"/>
</dbReference>
<dbReference type="InterPro" id="IPR025327">
    <property type="entry name" value="DUF4233"/>
</dbReference>
<organism evidence="3 4">
    <name type="scientific">Salana multivorans</name>
    <dbReference type="NCBI Taxonomy" id="120377"/>
    <lineage>
        <taxon>Bacteria</taxon>
        <taxon>Bacillati</taxon>
        <taxon>Actinomycetota</taxon>
        <taxon>Actinomycetes</taxon>
        <taxon>Micrococcales</taxon>
        <taxon>Beutenbergiaceae</taxon>
        <taxon>Salana</taxon>
    </lineage>
</organism>
<protein>
    <submittedName>
        <fullName evidence="3">Uncharacterized protein DUF4233</fullName>
    </submittedName>
</protein>
<dbReference type="EMBL" id="RKHQ01000002">
    <property type="protein sequence ID" value="ROR93955.1"/>
    <property type="molecule type" value="Genomic_DNA"/>
</dbReference>
<keyword evidence="2" id="KW-0812">Transmembrane</keyword>
<evidence type="ECO:0000256" key="1">
    <source>
        <dbReference type="SAM" id="MobiDB-lite"/>
    </source>
</evidence>
<feature type="compositionally biased region" description="Low complexity" evidence="1">
    <location>
        <begin position="22"/>
        <end position="31"/>
    </location>
</feature>
<keyword evidence="2" id="KW-0472">Membrane</keyword>